<keyword evidence="3" id="KW-0804">Transcription</keyword>
<sequence>MIESLISNLRTRDALTAPDEDAVRDLFQHENRFRAGEDIVVQGSRPVNSTLLLEGLAARYRLLEDGKRQITVLHIGGDFVDLHAFILKQMDHGVIALTDCHTLAAPHRRLQAVTEENPHLTRMFWLLTLIDGSIHREWITAMGRREIKGHMAHLICEMFYRYRAVDLIEGQTFRFPITQAILADVMGVSTVHVNKTLQILRSDGLLIWKDGRVQIPDLQALETLAEFDPLYLHFQSESR</sequence>
<dbReference type="SUPFAM" id="SSF51206">
    <property type="entry name" value="cAMP-binding domain-like"/>
    <property type="match status" value="1"/>
</dbReference>
<dbReference type="GO" id="GO:0006355">
    <property type="term" value="P:regulation of DNA-templated transcription"/>
    <property type="evidence" value="ECO:0007669"/>
    <property type="project" value="InterPro"/>
</dbReference>
<organism evidence="6 7">
    <name type="scientific">Metarhizobium album</name>
    <dbReference type="NCBI Taxonomy" id="2182425"/>
    <lineage>
        <taxon>Bacteria</taxon>
        <taxon>Pseudomonadati</taxon>
        <taxon>Pseudomonadota</taxon>
        <taxon>Alphaproteobacteria</taxon>
        <taxon>Hyphomicrobiales</taxon>
        <taxon>Rhizobiaceae</taxon>
        <taxon>Metarhizobium</taxon>
    </lineage>
</organism>
<evidence type="ECO:0000313" key="7">
    <source>
        <dbReference type="Proteomes" id="UP000245252"/>
    </source>
</evidence>
<dbReference type="Pfam" id="PF00027">
    <property type="entry name" value="cNMP_binding"/>
    <property type="match status" value="1"/>
</dbReference>
<dbReference type="InterPro" id="IPR018490">
    <property type="entry name" value="cNMP-bd_dom_sf"/>
</dbReference>
<dbReference type="PROSITE" id="PS51063">
    <property type="entry name" value="HTH_CRP_2"/>
    <property type="match status" value="1"/>
</dbReference>
<evidence type="ECO:0000256" key="1">
    <source>
        <dbReference type="ARBA" id="ARBA00023015"/>
    </source>
</evidence>
<proteinExistence type="predicted"/>
<evidence type="ECO:0000259" key="5">
    <source>
        <dbReference type="PROSITE" id="PS51063"/>
    </source>
</evidence>
<name>A0A2U2DHK4_9HYPH</name>
<dbReference type="OrthoDB" id="7584044at2"/>
<dbReference type="PROSITE" id="PS50042">
    <property type="entry name" value="CNMP_BINDING_3"/>
    <property type="match status" value="1"/>
</dbReference>
<feature type="domain" description="HTH crp-type" evidence="5">
    <location>
        <begin position="145"/>
        <end position="219"/>
    </location>
</feature>
<dbReference type="EMBL" id="QFBC01000020">
    <property type="protein sequence ID" value="PWE52803.1"/>
    <property type="molecule type" value="Genomic_DNA"/>
</dbReference>
<reference evidence="6 7" key="1">
    <citation type="submission" date="2018-05" db="EMBL/GenBank/DDBJ databases">
        <title>The draft genome of strain NS-104.</title>
        <authorList>
            <person name="Hang P."/>
            <person name="Jiang J."/>
        </authorList>
    </citation>
    <scope>NUCLEOTIDE SEQUENCE [LARGE SCALE GENOMIC DNA]</scope>
    <source>
        <strain evidence="6 7">NS-104</strain>
    </source>
</reference>
<dbReference type="InterPro" id="IPR000595">
    <property type="entry name" value="cNMP-bd_dom"/>
</dbReference>
<dbReference type="RefSeq" id="WP_109461703.1">
    <property type="nucleotide sequence ID" value="NZ_QFBC01000020.1"/>
</dbReference>
<dbReference type="CDD" id="cd00038">
    <property type="entry name" value="CAP_ED"/>
    <property type="match status" value="1"/>
</dbReference>
<evidence type="ECO:0000313" key="6">
    <source>
        <dbReference type="EMBL" id="PWE52803.1"/>
    </source>
</evidence>
<evidence type="ECO:0000256" key="2">
    <source>
        <dbReference type="ARBA" id="ARBA00023125"/>
    </source>
</evidence>
<evidence type="ECO:0000259" key="4">
    <source>
        <dbReference type="PROSITE" id="PS50042"/>
    </source>
</evidence>
<feature type="domain" description="Cyclic nucleotide-binding" evidence="4">
    <location>
        <begin position="33"/>
        <end position="113"/>
    </location>
</feature>
<dbReference type="Gene3D" id="1.10.10.10">
    <property type="entry name" value="Winged helix-like DNA-binding domain superfamily/Winged helix DNA-binding domain"/>
    <property type="match status" value="1"/>
</dbReference>
<dbReference type="SUPFAM" id="SSF46785">
    <property type="entry name" value="Winged helix' DNA-binding domain"/>
    <property type="match status" value="1"/>
</dbReference>
<dbReference type="GO" id="GO:0003677">
    <property type="term" value="F:DNA binding"/>
    <property type="evidence" value="ECO:0007669"/>
    <property type="project" value="UniProtKB-KW"/>
</dbReference>
<dbReference type="Gene3D" id="2.60.120.10">
    <property type="entry name" value="Jelly Rolls"/>
    <property type="match status" value="1"/>
</dbReference>
<dbReference type="Proteomes" id="UP000245252">
    <property type="component" value="Unassembled WGS sequence"/>
</dbReference>
<comment type="caution">
    <text evidence="6">The sequence shown here is derived from an EMBL/GenBank/DDBJ whole genome shotgun (WGS) entry which is preliminary data.</text>
</comment>
<dbReference type="InterPro" id="IPR036390">
    <property type="entry name" value="WH_DNA-bd_sf"/>
</dbReference>
<dbReference type="Pfam" id="PF13545">
    <property type="entry name" value="HTH_Crp_2"/>
    <property type="match status" value="1"/>
</dbReference>
<accession>A0A2U2DHK4</accession>
<dbReference type="AlphaFoldDB" id="A0A2U2DHK4"/>
<dbReference type="InterPro" id="IPR014710">
    <property type="entry name" value="RmlC-like_jellyroll"/>
</dbReference>
<keyword evidence="2" id="KW-0238">DNA-binding</keyword>
<keyword evidence="7" id="KW-1185">Reference proteome</keyword>
<dbReference type="SMART" id="SM00419">
    <property type="entry name" value="HTH_CRP"/>
    <property type="match status" value="1"/>
</dbReference>
<gene>
    <name evidence="6" type="ORF">DEM27_28795</name>
</gene>
<protein>
    <submittedName>
        <fullName evidence="6">Crp/Fnr family transcriptional regulator</fullName>
    </submittedName>
</protein>
<evidence type="ECO:0000256" key="3">
    <source>
        <dbReference type="ARBA" id="ARBA00023163"/>
    </source>
</evidence>
<keyword evidence="1" id="KW-0805">Transcription regulation</keyword>
<dbReference type="InterPro" id="IPR012318">
    <property type="entry name" value="HTH_CRP"/>
</dbReference>
<dbReference type="InterPro" id="IPR036388">
    <property type="entry name" value="WH-like_DNA-bd_sf"/>
</dbReference>